<dbReference type="KEGG" id="acry:AC20117_14320"/>
<feature type="compositionally biased region" description="Low complexity" evidence="1">
    <location>
        <begin position="101"/>
        <end position="120"/>
    </location>
</feature>
<feature type="signal peptide" evidence="3">
    <location>
        <begin position="1"/>
        <end position="27"/>
    </location>
</feature>
<keyword evidence="2" id="KW-0812">Transmembrane</keyword>
<protein>
    <recommendedName>
        <fullName evidence="6">LPXTG-motif cell wall anchor domain-containing protein</fullName>
    </recommendedName>
</protein>
<feature type="compositionally biased region" description="Acidic residues" evidence="1">
    <location>
        <begin position="122"/>
        <end position="168"/>
    </location>
</feature>
<evidence type="ECO:0000313" key="5">
    <source>
        <dbReference type="Proteomes" id="UP000181917"/>
    </source>
</evidence>
<feature type="transmembrane region" description="Helical" evidence="2">
    <location>
        <begin position="730"/>
        <end position="749"/>
    </location>
</feature>
<feature type="compositionally biased region" description="Pro residues" evidence="1">
    <location>
        <begin position="685"/>
        <end position="714"/>
    </location>
</feature>
<evidence type="ECO:0008006" key="6">
    <source>
        <dbReference type="Google" id="ProtNLM"/>
    </source>
</evidence>
<keyword evidence="2" id="KW-1133">Transmembrane helix</keyword>
<evidence type="ECO:0000313" key="4">
    <source>
        <dbReference type="EMBL" id="SDQ31604.1"/>
    </source>
</evidence>
<dbReference type="AlphaFoldDB" id="A0A1H0ZVV3"/>
<accession>A0A1H0ZVV3</accession>
<sequence>MKRLRGGFAVVAAGTLMSAGLALPVLADDGGAESSGSAAEIAGLAAAAPAEATLAGTDDPAEGTGEAAEVEAAEAPEPAEATAELPVEPAPAPGQEPAPAPAVQEAVPANQPAAPRAAIAGSEDDAGHDDEDAEAEEETENEETENEEAEHEEEGEDEEETEPEEGDHEDAAGPIVATKTANAVEALGDESEGRWYISYTIQVTNQPNGDGDYKDEEEYTLSDTLSFGHGIEIESATWSNGNTESQFQGNTAELATEDDDVELGEGKSHFYHVYATVKVADGTPEYELTCKDGYSGGLLNKIYLDGNYVDSACADVPHAPKYRASFEVDKKWVIDDEEFDHGSQPYGFDAWLKLGPDSEEIADAAWDTQYTDFYKGDYVYLKEEVKVPEGCLVDYSEGLGERELMDKDSAFTVVNHVECEQNLTLAKDIDPEDYWDYAEKWTLTATAEGAEEPTLEGTSWVSGSVDQDVTYTLAEEADFDGEDEFSAGDWVCELVYGEGKVSHDGDKITPSYGQDIRCVIENSLDPEGLHVDKTAYEAIDVGAGIWEIEYEVSVTNNSKIAWRDYDLTTTLKFGDGIRITNAEWIRDNDGEEGAWEDPEEDATATLADGRGIEPGSTDLYIVWARVVVDSDASEDQLDCRLEEDEGTGLLNEALLNGKYSAEACAEVEAPDEESPAKPTPEPEEPPVSPEEPPVAPAEPPAPGAAAPNPEPAPVVYPQAGGLAMTGTESMGLVSAALLLMTAGTAATVFSRRRKKG</sequence>
<organism evidence="4 5">
    <name type="scientific">Crystallibacter crystallopoietes</name>
    <dbReference type="NCBI Taxonomy" id="37928"/>
    <lineage>
        <taxon>Bacteria</taxon>
        <taxon>Bacillati</taxon>
        <taxon>Actinomycetota</taxon>
        <taxon>Actinomycetes</taxon>
        <taxon>Micrococcales</taxon>
        <taxon>Micrococcaceae</taxon>
        <taxon>Crystallibacter</taxon>
    </lineage>
</organism>
<evidence type="ECO:0000256" key="1">
    <source>
        <dbReference type="SAM" id="MobiDB-lite"/>
    </source>
</evidence>
<feature type="region of interest" description="Disordered" evidence="1">
    <location>
        <begin position="54"/>
        <end position="175"/>
    </location>
</feature>
<keyword evidence="3" id="KW-0732">Signal</keyword>
<name>A0A1H0ZVV3_9MICC</name>
<dbReference type="STRING" id="37928.SAMN04489742_0598"/>
<reference evidence="4 5" key="1">
    <citation type="submission" date="2016-10" db="EMBL/GenBank/DDBJ databases">
        <authorList>
            <person name="de Groot N.N."/>
        </authorList>
    </citation>
    <scope>NUCLEOTIDE SEQUENCE [LARGE SCALE GENOMIC DNA]</scope>
    <source>
        <strain evidence="4 5">DSM 20117</strain>
    </source>
</reference>
<gene>
    <name evidence="4" type="ORF">SAMN04489742_0598</name>
</gene>
<evidence type="ECO:0000256" key="2">
    <source>
        <dbReference type="SAM" id="Phobius"/>
    </source>
</evidence>
<dbReference type="Proteomes" id="UP000181917">
    <property type="component" value="Unassembled WGS sequence"/>
</dbReference>
<keyword evidence="2" id="KW-0472">Membrane</keyword>
<proteinExistence type="predicted"/>
<feature type="compositionally biased region" description="Low complexity" evidence="1">
    <location>
        <begin position="75"/>
        <end position="87"/>
    </location>
</feature>
<keyword evidence="5" id="KW-1185">Reference proteome</keyword>
<feature type="compositionally biased region" description="Pro residues" evidence="1">
    <location>
        <begin position="88"/>
        <end position="100"/>
    </location>
</feature>
<feature type="compositionally biased region" description="Low complexity" evidence="1">
    <location>
        <begin position="54"/>
        <end position="67"/>
    </location>
</feature>
<feature type="region of interest" description="Disordered" evidence="1">
    <location>
        <begin position="665"/>
        <end position="719"/>
    </location>
</feature>
<evidence type="ECO:0000256" key="3">
    <source>
        <dbReference type="SAM" id="SignalP"/>
    </source>
</evidence>
<dbReference type="EMBL" id="FNKH01000002">
    <property type="protein sequence ID" value="SDQ31604.1"/>
    <property type="molecule type" value="Genomic_DNA"/>
</dbReference>
<feature type="chain" id="PRO_5010186983" description="LPXTG-motif cell wall anchor domain-containing protein" evidence="3">
    <location>
        <begin position="28"/>
        <end position="756"/>
    </location>
</feature>